<organism evidence="2 3">
    <name type="scientific">Streptomyces musisoli</name>
    <dbReference type="NCBI Taxonomy" id="2802280"/>
    <lineage>
        <taxon>Bacteria</taxon>
        <taxon>Bacillati</taxon>
        <taxon>Actinomycetota</taxon>
        <taxon>Actinomycetes</taxon>
        <taxon>Kitasatosporales</taxon>
        <taxon>Streptomycetaceae</taxon>
        <taxon>Streptomyces</taxon>
    </lineage>
</organism>
<accession>A0ABS1P7K3</accession>
<dbReference type="RefSeq" id="WP_201822847.1">
    <property type="nucleotide sequence ID" value="NZ_JAERRH010000012.1"/>
</dbReference>
<reference evidence="2 3" key="1">
    <citation type="submission" date="2021-01" db="EMBL/GenBank/DDBJ databases">
        <title>WGS of actinomycetes isolated from Thailand.</title>
        <authorList>
            <person name="Thawai C."/>
        </authorList>
    </citation>
    <scope>NUCLEOTIDE SEQUENCE [LARGE SCALE GENOMIC DNA]</scope>
    <source>
        <strain evidence="2 3">CH5-8</strain>
    </source>
</reference>
<protein>
    <submittedName>
        <fullName evidence="2">Uncharacterized protein</fullName>
    </submittedName>
</protein>
<comment type="caution">
    <text evidence="2">The sequence shown here is derived from an EMBL/GenBank/DDBJ whole genome shotgun (WGS) entry which is preliminary data.</text>
</comment>
<feature type="compositionally biased region" description="Acidic residues" evidence="1">
    <location>
        <begin position="8"/>
        <end position="19"/>
    </location>
</feature>
<feature type="region of interest" description="Disordered" evidence="1">
    <location>
        <begin position="1"/>
        <end position="23"/>
    </location>
</feature>
<evidence type="ECO:0000256" key="1">
    <source>
        <dbReference type="SAM" id="MobiDB-lite"/>
    </source>
</evidence>
<gene>
    <name evidence="2" type="ORF">JK361_27720</name>
</gene>
<dbReference type="Proteomes" id="UP000621386">
    <property type="component" value="Unassembled WGS sequence"/>
</dbReference>
<proteinExistence type="predicted"/>
<name>A0ABS1P7K3_9ACTN</name>
<evidence type="ECO:0000313" key="2">
    <source>
        <dbReference type="EMBL" id="MBL1108333.1"/>
    </source>
</evidence>
<sequence>MPTPTSGDESEGADSADPDISEHAAAVSLDIQGCPLYAAAADVAQIAGAGRKEKSQFAHNRRPEGHGAEVDQVVAKLDELSQTDGEFSTLLLQLTNGEEVFAAEQAWLKKREKVAAPIRELDTRLGATQCFRKGE</sequence>
<feature type="region of interest" description="Disordered" evidence="1">
    <location>
        <begin position="49"/>
        <end position="69"/>
    </location>
</feature>
<feature type="compositionally biased region" description="Basic and acidic residues" evidence="1">
    <location>
        <begin position="50"/>
        <end position="69"/>
    </location>
</feature>
<dbReference type="EMBL" id="JAERRH010000012">
    <property type="protein sequence ID" value="MBL1108333.1"/>
    <property type="molecule type" value="Genomic_DNA"/>
</dbReference>
<evidence type="ECO:0000313" key="3">
    <source>
        <dbReference type="Proteomes" id="UP000621386"/>
    </source>
</evidence>
<keyword evidence="3" id="KW-1185">Reference proteome</keyword>